<dbReference type="AlphaFoldDB" id="A0A3S2Z9M8"/>
<protein>
    <submittedName>
        <fullName evidence="2">Alpha/beta fold hydrolase</fullName>
    </submittedName>
</protein>
<evidence type="ECO:0000259" key="1">
    <source>
        <dbReference type="Pfam" id="PF00561"/>
    </source>
</evidence>
<proteinExistence type="predicted"/>
<dbReference type="InterPro" id="IPR029058">
    <property type="entry name" value="AB_hydrolase_fold"/>
</dbReference>
<dbReference type="InterPro" id="IPR051321">
    <property type="entry name" value="PHA/PHB_synthase"/>
</dbReference>
<dbReference type="Gene3D" id="3.40.50.1820">
    <property type="entry name" value="alpha/beta hydrolase"/>
    <property type="match status" value="1"/>
</dbReference>
<dbReference type="Proteomes" id="UP000287447">
    <property type="component" value="Unassembled WGS sequence"/>
</dbReference>
<reference evidence="3" key="1">
    <citation type="submission" date="2019-01" db="EMBL/GenBank/DDBJ databases">
        <title>Gri0909 isolated from a small marine red alga.</title>
        <authorList>
            <person name="Kim J."/>
            <person name="Jeong S.E."/>
            <person name="Jeon C.O."/>
        </authorList>
    </citation>
    <scope>NUCLEOTIDE SEQUENCE [LARGE SCALE GENOMIC DNA]</scope>
    <source>
        <strain evidence="3">Gri0909</strain>
    </source>
</reference>
<gene>
    <name evidence="2" type="ORF">EOI86_16785</name>
</gene>
<keyword evidence="3" id="KW-1185">Reference proteome</keyword>
<dbReference type="GO" id="GO:0016787">
    <property type="term" value="F:hydrolase activity"/>
    <property type="evidence" value="ECO:0007669"/>
    <property type="project" value="UniProtKB-KW"/>
</dbReference>
<dbReference type="PANTHER" id="PTHR36837:SF2">
    <property type="entry name" value="POLY(3-HYDROXYALKANOATE) POLYMERASE SUBUNIT PHAC"/>
    <property type="match status" value="1"/>
</dbReference>
<evidence type="ECO:0000313" key="3">
    <source>
        <dbReference type="Proteomes" id="UP000287447"/>
    </source>
</evidence>
<comment type="caution">
    <text evidence="2">The sequence shown here is derived from an EMBL/GenBank/DDBJ whole genome shotgun (WGS) entry which is preliminary data.</text>
</comment>
<dbReference type="PANTHER" id="PTHR36837">
    <property type="entry name" value="POLY(3-HYDROXYALKANOATE) POLYMERASE SUBUNIT PHAC"/>
    <property type="match status" value="1"/>
</dbReference>
<keyword evidence="2" id="KW-0378">Hydrolase</keyword>
<dbReference type="SUPFAM" id="SSF53474">
    <property type="entry name" value="alpha/beta-Hydrolases"/>
    <property type="match status" value="1"/>
</dbReference>
<dbReference type="EMBL" id="SADE01000002">
    <property type="protein sequence ID" value="RVU36820.1"/>
    <property type="molecule type" value="Genomic_DNA"/>
</dbReference>
<dbReference type="Pfam" id="PF00561">
    <property type="entry name" value="Abhydrolase_1"/>
    <property type="match status" value="1"/>
</dbReference>
<feature type="domain" description="AB hydrolase-1" evidence="1">
    <location>
        <begin position="209"/>
        <end position="419"/>
    </location>
</feature>
<sequence length="445" mass="47952">MAPLDGTAIPAPARLGPRPLPLHLAAPMMLYASSLSALPILKGVWNSSNTPDGRSSDNRSAGAGPEWADALSAMMTSAPFAMASAFPESKLPAMQTIAAQCELADLVASIDLEFRGQLGQMLDGILSYHHHGYRRDLTDPPAVWRQGSTSLHRYAPPGSGMPVLIVPSLVNKSYILDLNSQGSFCRSLAAQGLVPYLVDWGEPGTEEAEFGLTEYVVRLHAMLDAVEDENGRGGPVAMVGYCMGGLLALPLAIERQDRIGKLVLMATPWDFHSGKAPGPNASRMLVSACEPALSLFGKLPVDCVQAMFAAIDPLNAFRKFQYFARLDPASAKANRFVALEDWLNDGVSLTARVARETLGGWYAENRTAGLKWDVGGDTVNPADFHGETLVVIPKSDRIVPPESALAITELLEDVRLLRPALGHIGMMSGRRAVELWDRVTRFLQA</sequence>
<organism evidence="2 3">
    <name type="scientific">Hwanghaeella grinnelliae</name>
    <dbReference type="NCBI Taxonomy" id="2500179"/>
    <lineage>
        <taxon>Bacteria</taxon>
        <taxon>Pseudomonadati</taxon>
        <taxon>Pseudomonadota</taxon>
        <taxon>Alphaproteobacteria</taxon>
        <taxon>Rhodospirillales</taxon>
        <taxon>Rhodospirillaceae</taxon>
        <taxon>Hwanghaeella</taxon>
    </lineage>
</organism>
<accession>A0A3S2Z9M8</accession>
<dbReference type="InterPro" id="IPR000073">
    <property type="entry name" value="AB_hydrolase_1"/>
</dbReference>
<name>A0A3S2Z9M8_9PROT</name>
<evidence type="ECO:0000313" key="2">
    <source>
        <dbReference type="EMBL" id="RVU36820.1"/>
    </source>
</evidence>